<feature type="region of interest" description="Disordered" evidence="1">
    <location>
        <begin position="275"/>
        <end position="333"/>
    </location>
</feature>
<name>A0A0S4IR59_BODSA</name>
<evidence type="ECO:0000313" key="4">
    <source>
        <dbReference type="Proteomes" id="UP000051952"/>
    </source>
</evidence>
<dbReference type="EMBL" id="CYKH01000305">
    <property type="protein sequence ID" value="CUF35407.1"/>
    <property type="molecule type" value="Genomic_DNA"/>
</dbReference>
<keyword evidence="4" id="KW-1185">Reference proteome</keyword>
<proteinExistence type="predicted"/>
<feature type="compositionally biased region" description="Basic and acidic residues" evidence="1">
    <location>
        <begin position="119"/>
        <end position="139"/>
    </location>
</feature>
<keyword evidence="2" id="KW-0472">Membrane</keyword>
<reference evidence="4" key="1">
    <citation type="submission" date="2015-09" db="EMBL/GenBank/DDBJ databases">
        <authorList>
            <consortium name="Pathogen Informatics"/>
        </authorList>
    </citation>
    <scope>NUCLEOTIDE SEQUENCE [LARGE SCALE GENOMIC DNA]</scope>
    <source>
        <strain evidence="4">Lake Konstanz</strain>
    </source>
</reference>
<feature type="compositionally biased region" description="Basic residues" evidence="1">
    <location>
        <begin position="158"/>
        <end position="168"/>
    </location>
</feature>
<feature type="compositionally biased region" description="Basic and acidic residues" evidence="1">
    <location>
        <begin position="169"/>
        <end position="185"/>
    </location>
</feature>
<accession>A0A0S4IR59</accession>
<dbReference type="AlphaFoldDB" id="A0A0S4IR59"/>
<dbReference type="Proteomes" id="UP000051952">
    <property type="component" value="Unassembled WGS sequence"/>
</dbReference>
<evidence type="ECO:0000313" key="3">
    <source>
        <dbReference type="EMBL" id="CUF35407.1"/>
    </source>
</evidence>
<dbReference type="VEuPathDB" id="TriTrypDB:BSAL_61725"/>
<feature type="compositionally biased region" description="Basic residues" evidence="1">
    <location>
        <begin position="105"/>
        <end position="118"/>
    </location>
</feature>
<evidence type="ECO:0000256" key="1">
    <source>
        <dbReference type="SAM" id="MobiDB-lite"/>
    </source>
</evidence>
<evidence type="ECO:0000256" key="2">
    <source>
        <dbReference type="SAM" id="Phobius"/>
    </source>
</evidence>
<feature type="region of interest" description="Disordered" evidence="1">
    <location>
        <begin position="91"/>
        <end position="194"/>
    </location>
</feature>
<organism evidence="3 4">
    <name type="scientific">Bodo saltans</name>
    <name type="common">Flagellated protozoan</name>
    <dbReference type="NCBI Taxonomy" id="75058"/>
    <lineage>
        <taxon>Eukaryota</taxon>
        <taxon>Discoba</taxon>
        <taxon>Euglenozoa</taxon>
        <taxon>Kinetoplastea</taxon>
        <taxon>Metakinetoplastina</taxon>
        <taxon>Eubodonida</taxon>
        <taxon>Bodonidae</taxon>
        <taxon>Bodo</taxon>
    </lineage>
</organism>
<protein>
    <submittedName>
        <fullName evidence="3">Membrane-associated protein, putative</fullName>
    </submittedName>
</protein>
<keyword evidence="2" id="KW-1133">Transmembrane helix</keyword>
<keyword evidence="2" id="KW-0812">Transmembrane</keyword>
<sequence length="346" mass="38466">MCMSAQDEHSGGSRRCTMARCWTTFKALTTVSAIAFGIVCIVLMPDYRIYGAFFVCQALIVYFQLWRFSPCDRSRVDAIVAERMEEFLLTSPGKYQRRRQEEQRRHRSAPTHKSHSPRRPREEPSDIESESDKSVERHANKSKKKQSSKTNMSQASVKAKKGKHHQRHSSTDGEGHGPLEDERTPTRPTRTSSFHLDPSAMLHAPYGGSPSVLCPAPPQGYSPHPHHAQQLIAPYHHASPLPVHQLTPQQHSPHHIWTTEASLQSPRYAPMVVPRHVSSRGSPSILMGNVRGRSPYTGGGEGGATAPSPSSTKRRALRQIVSGDEDDDGGDDILARPYVLEMGFNG</sequence>
<gene>
    <name evidence="3" type="ORF">BSAL_61725</name>
</gene>
<feature type="transmembrane region" description="Helical" evidence="2">
    <location>
        <begin position="21"/>
        <end position="44"/>
    </location>
</feature>
<feature type="transmembrane region" description="Helical" evidence="2">
    <location>
        <begin position="50"/>
        <end position="66"/>
    </location>
</feature>